<gene>
    <name evidence="1" type="ORF">FTUN_7370</name>
</gene>
<dbReference type="EMBL" id="CP053452">
    <property type="protein sequence ID" value="QJW99747.1"/>
    <property type="molecule type" value="Genomic_DNA"/>
</dbReference>
<evidence type="ECO:0000313" key="2">
    <source>
        <dbReference type="Proteomes" id="UP000503447"/>
    </source>
</evidence>
<accession>A0A6M5Z033</accession>
<reference evidence="2" key="1">
    <citation type="submission" date="2020-05" db="EMBL/GenBank/DDBJ databases">
        <title>Frigoriglobus tundricola gen. nov., sp. nov., a psychrotolerant cellulolytic planctomycete of the family Gemmataceae with two divergent copies of 16S rRNA gene.</title>
        <authorList>
            <person name="Kulichevskaya I.S."/>
            <person name="Ivanova A.A."/>
            <person name="Naumoff D.G."/>
            <person name="Beletsky A.V."/>
            <person name="Rijpstra W.I.C."/>
            <person name="Sinninghe Damste J.S."/>
            <person name="Mardanov A.V."/>
            <person name="Ravin N.V."/>
            <person name="Dedysh S.N."/>
        </authorList>
    </citation>
    <scope>NUCLEOTIDE SEQUENCE [LARGE SCALE GENOMIC DNA]</scope>
    <source>
        <strain evidence="2">PL17</strain>
    </source>
</reference>
<name>A0A6M5Z033_9BACT</name>
<sequence>MLRWMTRWLDWARDNLLRRARPLPLSAAVGYERAGAARWELPVPWTADAIVVDILLRLPASVRKGDFALRLPFATFPADALRQDTDDRHRATFRFPVPLDTVRGDLLWKGRVLASVPVQVLTPASFLAGLALVYPSVSARLGGHTVAVTSFVPGRCEGLVAVTSLRCHASLAPLAELGLKAVFHDDSTGRAHTVPVALTAAQLARAEAVVAAVCPDVPRGEGGWRVTWTAGDRALVTQRVHAVSADRFDSGVRVLETRFALVDGGGAVRTLKLPPVLVGADRIGPCFVLCGSEAGAAAVCRFEVLGISTGEPDPIIWRGAEAVVTDAPAVFVPALFGAADVSRVSSFELRLNGRLLGVASLRPVPSAAINGEGGFMPPPDFAWSSAADDELADRLKRLSG</sequence>
<organism evidence="1 2">
    <name type="scientific">Frigoriglobus tundricola</name>
    <dbReference type="NCBI Taxonomy" id="2774151"/>
    <lineage>
        <taxon>Bacteria</taxon>
        <taxon>Pseudomonadati</taxon>
        <taxon>Planctomycetota</taxon>
        <taxon>Planctomycetia</taxon>
        <taxon>Gemmatales</taxon>
        <taxon>Gemmataceae</taxon>
        <taxon>Frigoriglobus</taxon>
    </lineage>
</organism>
<dbReference type="KEGG" id="ftj:FTUN_7370"/>
<dbReference type="Proteomes" id="UP000503447">
    <property type="component" value="Chromosome"/>
</dbReference>
<proteinExistence type="predicted"/>
<dbReference type="AlphaFoldDB" id="A0A6M5Z033"/>
<dbReference type="RefSeq" id="WP_171474660.1">
    <property type="nucleotide sequence ID" value="NZ_CP053452.2"/>
</dbReference>
<evidence type="ECO:0000313" key="1">
    <source>
        <dbReference type="EMBL" id="QJW99747.1"/>
    </source>
</evidence>
<protein>
    <submittedName>
        <fullName evidence="1">Uncharacterized protein</fullName>
    </submittedName>
</protein>
<keyword evidence="2" id="KW-1185">Reference proteome</keyword>